<dbReference type="CDD" id="cd01083">
    <property type="entry name" value="GAG_Lyase"/>
    <property type="match status" value="1"/>
</dbReference>
<evidence type="ECO:0000259" key="7">
    <source>
        <dbReference type="Pfam" id="PF08124"/>
    </source>
</evidence>
<dbReference type="PANTHER" id="PTHR38481:SF1">
    <property type="entry name" value="HYALURONATE LYASE"/>
    <property type="match status" value="1"/>
</dbReference>
<organism evidence="8 9">
    <name type="scientific">Nonomuraea solani</name>
    <dbReference type="NCBI Taxonomy" id="1144553"/>
    <lineage>
        <taxon>Bacteria</taxon>
        <taxon>Bacillati</taxon>
        <taxon>Actinomycetota</taxon>
        <taxon>Actinomycetes</taxon>
        <taxon>Streptosporangiales</taxon>
        <taxon>Streptosporangiaceae</taxon>
        <taxon>Nonomuraea</taxon>
    </lineage>
</organism>
<evidence type="ECO:0000256" key="4">
    <source>
        <dbReference type="PIRSR" id="PIRSR638970-1"/>
    </source>
</evidence>
<dbReference type="InterPro" id="IPR012970">
    <property type="entry name" value="Lyase_8_alpha_N"/>
</dbReference>
<dbReference type="GO" id="GO:0005975">
    <property type="term" value="P:carbohydrate metabolic process"/>
    <property type="evidence" value="ECO:0007669"/>
    <property type="project" value="InterPro"/>
</dbReference>
<dbReference type="SUPFAM" id="SSF48230">
    <property type="entry name" value="Chondroitin AC/alginate lyase"/>
    <property type="match status" value="1"/>
</dbReference>
<feature type="active site" evidence="4">
    <location>
        <position position="310"/>
    </location>
</feature>
<dbReference type="Gene3D" id="2.60.220.10">
    <property type="entry name" value="Polysaccharide lyase family 8-like, C-terminal"/>
    <property type="match status" value="1"/>
</dbReference>
<feature type="active site" evidence="4">
    <location>
        <position position="256"/>
    </location>
</feature>
<dbReference type="PANTHER" id="PTHR38481">
    <property type="entry name" value="HYALURONATE LYASE"/>
    <property type="match status" value="1"/>
</dbReference>
<keyword evidence="3 8" id="KW-0456">Lyase</keyword>
<dbReference type="Pfam" id="PF02278">
    <property type="entry name" value="Lyase_8"/>
    <property type="match status" value="1"/>
</dbReference>
<dbReference type="InterPro" id="IPR038970">
    <property type="entry name" value="Lyase_8"/>
</dbReference>
<dbReference type="AlphaFoldDB" id="A0A1H6EP32"/>
<dbReference type="GO" id="GO:0030246">
    <property type="term" value="F:carbohydrate binding"/>
    <property type="evidence" value="ECO:0007669"/>
    <property type="project" value="InterPro"/>
</dbReference>
<protein>
    <submittedName>
        <fullName evidence="8">Hyaluronate lyase</fullName>
    </submittedName>
</protein>
<name>A0A1H6EP32_9ACTN</name>
<evidence type="ECO:0000313" key="8">
    <source>
        <dbReference type="EMBL" id="SEG98766.1"/>
    </source>
</evidence>
<evidence type="ECO:0000313" key="9">
    <source>
        <dbReference type="Proteomes" id="UP000236732"/>
    </source>
</evidence>
<dbReference type="EMBL" id="FNVT01000012">
    <property type="protein sequence ID" value="SEG98766.1"/>
    <property type="molecule type" value="Genomic_DNA"/>
</dbReference>
<dbReference type="InterPro" id="IPR004103">
    <property type="entry name" value="Lyase_8_C"/>
</dbReference>
<comment type="similarity">
    <text evidence="1">Belongs to the polysaccharide lyase 8 family.</text>
</comment>
<feature type="active site" evidence="4">
    <location>
        <position position="247"/>
    </location>
</feature>
<dbReference type="GO" id="GO:0016837">
    <property type="term" value="F:carbon-oxygen lyase activity, acting on polysaccharides"/>
    <property type="evidence" value="ECO:0007669"/>
    <property type="project" value="UniProtKB-ARBA"/>
</dbReference>
<feature type="domain" description="Polysaccharide lyase family 8 central" evidence="5">
    <location>
        <begin position="392"/>
        <end position="626"/>
    </location>
</feature>
<feature type="domain" description="Polysaccharide lyase 8 N-terminal alpha-helical" evidence="7">
    <location>
        <begin position="37"/>
        <end position="349"/>
    </location>
</feature>
<gene>
    <name evidence="8" type="ORF">SAMN05444920_11241</name>
</gene>
<dbReference type="RefSeq" id="WP_103960323.1">
    <property type="nucleotide sequence ID" value="NZ_FNVT01000012.1"/>
</dbReference>
<dbReference type="Gene3D" id="1.50.10.100">
    <property type="entry name" value="Chondroitin AC/alginate lyase"/>
    <property type="match status" value="1"/>
</dbReference>
<dbReference type="InterPro" id="IPR011013">
    <property type="entry name" value="Gal_mutarotase_sf_dom"/>
</dbReference>
<accession>A0A1H6EP32</accession>
<keyword evidence="9" id="KW-1185">Reference proteome</keyword>
<evidence type="ECO:0000259" key="5">
    <source>
        <dbReference type="Pfam" id="PF02278"/>
    </source>
</evidence>
<dbReference type="GO" id="GO:0005576">
    <property type="term" value="C:extracellular region"/>
    <property type="evidence" value="ECO:0007669"/>
    <property type="project" value="InterPro"/>
</dbReference>
<keyword evidence="2" id="KW-0732">Signal</keyword>
<dbReference type="InterPro" id="IPR008929">
    <property type="entry name" value="Chondroitin_lyas"/>
</dbReference>
<dbReference type="SUPFAM" id="SSF49863">
    <property type="entry name" value="Hyaluronate lyase-like, C-terminal domain"/>
    <property type="match status" value="1"/>
</dbReference>
<evidence type="ECO:0000256" key="3">
    <source>
        <dbReference type="ARBA" id="ARBA00023239"/>
    </source>
</evidence>
<reference evidence="8 9" key="1">
    <citation type="submission" date="2016-10" db="EMBL/GenBank/DDBJ databases">
        <authorList>
            <person name="de Groot N.N."/>
        </authorList>
    </citation>
    <scope>NUCLEOTIDE SEQUENCE [LARGE SCALE GENOMIC DNA]</scope>
    <source>
        <strain evidence="8 9">CGMCC 4.7037</strain>
    </source>
</reference>
<feature type="domain" description="Polysaccharide lyase family 8 C-terminal" evidence="6">
    <location>
        <begin position="641"/>
        <end position="700"/>
    </location>
</feature>
<dbReference type="InterPro" id="IPR011071">
    <property type="entry name" value="Lyase_8-like_C"/>
</dbReference>
<proteinExistence type="inferred from homology"/>
<dbReference type="Pfam" id="PF08124">
    <property type="entry name" value="Lyase_8_N"/>
    <property type="match status" value="1"/>
</dbReference>
<dbReference type="Pfam" id="PF02884">
    <property type="entry name" value="Lyase_8_C"/>
    <property type="match status" value="1"/>
</dbReference>
<evidence type="ECO:0000259" key="6">
    <source>
        <dbReference type="Pfam" id="PF02884"/>
    </source>
</evidence>
<evidence type="ECO:0000256" key="2">
    <source>
        <dbReference type="ARBA" id="ARBA00022729"/>
    </source>
</evidence>
<evidence type="ECO:0000256" key="1">
    <source>
        <dbReference type="ARBA" id="ARBA00006699"/>
    </source>
</evidence>
<sequence length="758" mass="82132">MSKASAMRLSDASRSPAPHDFDALRATAVDLLTGGDFDASDPVYGRPLATLSETAATWLAQMVPGLIWPDLSLEGRPGNVTGSYGRLRLITTAWATPGTAQHGDDAVAEKVVQALDLLYESHYNERLPETGNWWFWEIGTPAELARVCVLLGDRLDAGRLGSYVAAIDRFCPDADRRAGWPEASESGANRADKASIVALRGVAGRSAGKLALARDGLSDVRDGGRNSVFGYTDSGDGFYRDGSFIQHGDVAYTGSYGLSLLTAVAGVLALLHGSLWEVDDPGRRVVLDAVERSFAPFMHDGLLMDTVRGRAATRQTFSDSVAGHGAIGAVLLLARTAPEPYRGRFRELAKGWIERGRARPYLEHADVPETRRAVAVLDDKTVEAAPGAVGHFVFPAMDRVVHRRPGWSLAISLSSRRIAAYEAINGENLHGWYTGDGMTYLYTGDLEQFGRDFWPTVDPYRLPGVTVDTRERANLSFSAHRPGNAWAGGVSLEGRYGATAMELAGDGVSLTARKSWFCMDTVVVAVGSGITSLDGRTIETVVENRATDEEPYLGDGWAHLPSVGGYVFEGALRLVETRTGRWRDINEGDDTRGAFDPVSRRYVTFWFDHGVNPVEAAYSYVLLPNATRDRTRKFRATGPAKVLFNTARLHAVQVRSVFGATFWTAGDAGVVRADAPCMVLLRRASGRVVVSVADPSRTVDVVRLTLNRPAHGVVRADDTVTVQPGQRPVITVKLGGSLGRSHSAELSAYVPRSPRYDR</sequence>
<dbReference type="Proteomes" id="UP000236732">
    <property type="component" value="Unassembled WGS sequence"/>
</dbReference>
<dbReference type="Gene3D" id="2.70.98.10">
    <property type="match status" value="1"/>
</dbReference>
<dbReference type="InterPro" id="IPR003159">
    <property type="entry name" value="Lyase_8_central_dom"/>
</dbReference>
<dbReference type="SUPFAM" id="SSF74650">
    <property type="entry name" value="Galactose mutarotase-like"/>
    <property type="match status" value="1"/>
</dbReference>
<dbReference type="InterPro" id="IPR014718">
    <property type="entry name" value="GH-type_carb-bd"/>
</dbReference>